<dbReference type="EMBL" id="JFDP01000061">
    <property type="protein sequence ID" value="KEZ22724.1"/>
    <property type="molecule type" value="Genomic_DNA"/>
</dbReference>
<proteinExistence type="predicted"/>
<name>A0A084EXN2_9BACT</name>
<keyword evidence="1" id="KW-1133">Transmembrane helix</keyword>
<gene>
    <name evidence="2" type="ORF">UDIV_4940</name>
</gene>
<dbReference type="AlphaFoldDB" id="A0A084EXN2"/>
<evidence type="ECO:0000313" key="2">
    <source>
        <dbReference type="EMBL" id="KEZ22724.1"/>
    </source>
</evidence>
<keyword evidence="3" id="KW-1185">Reference proteome</keyword>
<dbReference type="Proteomes" id="UP000028537">
    <property type="component" value="Unassembled WGS sequence"/>
</dbReference>
<accession>A0A084EXN2</accession>
<evidence type="ECO:0000256" key="1">
    <source>
        <dbReference type="SAM" id="Phobius"/>
    </source>
</evidence>
<organism evidence="2 3">
    <name type="scientific">Ureaplasma diversum NCTC 246</name>
    <dbReference type="NCBI Taxonomy" id="1188241"/>
    <lineage>
        <taxon>Bacteria</taxon>
        <taxon>Bacillati</taxon>
        <taxon>Mycoplasmatota</taxon>
        <taxon>Mycoplasmoidales</taxon>
        <taxon>Mycoplasmoidaceae</taxon>
        <taxon>Ureaplasma</taxon>
    </lineage>
</organism>
<comment type="caution">
    <text evidence="2">The sequence shown here is derived from an EMBL/GenBank/DDBJ whole genome shotgun (WGS) entry which is preliminary data.</text>
</comment>
<feature type="transmembrane region" description="Helical" evidence="1">
    <location>
        <begin position="86"/>
        <end position="111"/>
    </location>
</feature>
<keyword evidence="1" id="KW-0812">Transmembrane</keyword>
<evidence type="ECO:0000313" key="3">
    <source>
        <dbReference type="Proteomes" id="UP000028537"/>
    </source>
</evidence>
<sequence length="153" mass="17456">MQYNKVIQTYLSIFLPIATLSLIVCIFLGVWLNNGESFFYAYLLTVPSCLLLASFKHWIINKLFKAKVDKAINLVGKRKRFRFHNISSFAILYAFFNMAGLLPLVIGILLNRFAFGAEVFNEVTLFVLTALLLVAQLGTQIYDNIKTKKSLKH</sequence>
<protein>
    <submittedName>
        <fullName evidence="2">Uncharacterized protein</fullName>
    </submittedName>
</protein>
<reference evidence="2 3" key="1">
    <citation type="submission" date="2014-02" db="EMBL/GenBank/DDBJ databases">
        <title>Genome sequence of Ureaplasma diversum strain 246.</title>
        <authorList>
            <person name="Sirand-Pugnet P."/>
            <person name="Breton M."/>
            <person name="Dordet-Frisoni E."/>
            <person name="Baranowski E."/>
            <person name="Barre A."/>
            <person name="Couture C."/>
            <person name="Dupuy V."/>
            <person name="Gaurivaud P."/>
            <person name="Jacob D."/>
            <person name="Lemaitre C."/>
            <person name="Manso-Silvan L."/>
            <person name="Nikolski M."/>
            <person name="Nouvel L.-X."/>
            <person name="Poumarat F."/>
            <person name="Tardy F."/>
            <person name="Thebault P."/>
            <person name="Theil S."/>
            <person name="Citti C."/>
            <person name="Thiaucourt F."/>
            <person name="Blanchard A."/>
        </authorList>
    </citation>
    <scope>NUCLEOTIDE SEQUENCE [LARGE SCALE GENOMIC DNA]</scope>
    <source>
        <strain evidence="2 3">NCTC 246</strain>
    </source>
</reference>
<feature type="transmembrane region" description="Helical" evidence="1">
    <location>
        <begin position="123"/>
        <end position="142"/>
    </location>
</feature>
<keyword evidence="1" id="KW-0472">Membrane</keyword>
<feature type="transmembrane region" description="Helical" evidence="1">
    <location>
        <begin position="12"/>
        <end position="32"/>
    </location>
</feature>
<feature type="transmembrane region" description="Helical" evidence="1">
    <location>
        <begin position="38"/>
        <end position="55"/>
    </location>
</feature>